<organism evidence="2 3">
    <name type="scientific">Commensalibacter intestini</name>
    <dbReference type="NCBI Taxonomy" id="479936"/>
    <lineage>
        <taxon>Bacteria</taxon>
        <taxon>Pseudomonadati</taxon>
        <taxon>Pseudomonadota</taxon>
        <taxon>Alphaproteobacteria</taxon>
        <taxon>Acetobacterales</taxon>
        <taxon>Acetobacteraceae</taxon>
    </lineage>
</organism>
<gene>
    <name evidence="2" type="ORF">HK18_08600</name>
</gene>
<accession>A0A251ZV64</accession>
<keyword evidence="3" id="KW-1185">Reference proteome</keyword>
<dbReference type="AlphaFoldDB" id="A0A251ZV64"/>
<evidence type="ECO:0000259" key="1">
    <source>
        <dbReference type="Pfam" id="PF12680"/>
    </source>
</evidence>
<dbReference type="Gene3D" id="3.10.450.50">
    <property type="match status" value="2"/>
</dbReference>
<evidence type="ECO:0000313" key="3">
    <source>
        <dbReference type="Proteomes" id="UP000194946"/>
    </source>
</evidence>
<comment type="caution">
    <text evidence="2">The sequence shown here is derived from an EMBL/GenBank/DDBJ whole genome shotgun (WGS) entry which is preliminary data.</text>
</comment>
<sequence>MSKEQNKALVLKAHNMLFSDKDIKALELYFSPDFIEHSPLVTDGIPGLKELVTSCPNMDYKVSRVLGDDSGLVALHGRFVGLDEHPLVGFDIYRVENGKIVEHWDGLVPEAPKNISDRTQLDGPTKVDTKADSEDNRKLVKIFFAETLIGGDYSGFKRFSDGHTFYQHSPDIGDGVEPVIQFLEQLKAEGSALHYDKIHRTVADGQFVLTHSEGSIAGARHAYFELWRVENGKIIELWDAIPAVPSDEEAVHNYGIF</sequence>
<dbReference type="InterPro" id="IPR032710">
    <property type="entry name" value="NTF2-like_dom_sf"/>
</dbReference>
<reference evidence="3" key="1">
    <citation type="submission" date="2014-06" db="EMBL/GenBank/DDBJ databases">
        <authorList>
            <person name="Winans N.J."/>
            <person name="Newell P.D."/>
            <person name="Douglas A.E."/>
        </authorList>
    </citation>
    <scope>NUCLEOTIDE SEQUENCE [LARGE SCALE GENOMIC DNA]</scope>
    <source>
        <strain evidence="3">DmL_052</strain>
    </source>
</reference>
<evidence type="ECO:0000313" key="2">
    <source>
        <dbReference type="EMBL" id="OUI78553.1"/>
    </source>
</evidence>
<dbReference type="SUPFAM" id="SSF54427">
    <property type="entry name" value="NTF2-like"/>
    <property type="match status" value="2"/>
</dbReference>
<dbReference type="RefSeq" id="WP_086632263.1">
    <property type="nucleotide sequence ID" value="NZ_JOPB01000006.1"/>
</dbReference>
<feature type="domain" description="SnoaL-like" evidence="1">
    <location>
        <begin position="17"/>
        <end position="103"/>
    </location>
</feature>
<name>A0A251ZV64_9PROT</name>
<dbReference type="InterPro" id="IPR037401">
    <property type="entry name" value="SnoaL-like"/>
</dbReference>
<dbReference type="Proteomes" id="UP000194946">
    <property type="component" value="Unassembled WGS sequence"/>
</dbReference>
<protein>
    <submittedName>
        <fullName evidence="2">Polyketide cyclase</fullName>
    </submittedName>
</protein>
<dbReference type="Pfam" id="PF12680">
    <property type="entry name" value="SnoaL_2"/>
    <property type="match status" value="1"/>
</dbReference>
<dbReference type="EMBL" id="JOPB01000006">
    <property type="protein sequence ID" value="OUI78553.1"/>
    <property type="molecule type" value="Genomic_DNA"/>
</dbReference>
<proteinExistence type="predicted"/>